<dbReference type="GO" id="GO:0005524">
    <property type="term" value="F:ATP binding"/>
    <property type="evidence" value="ECO:0007669"/>
    <property type="project" value="UniProtKB-UniRule"/>
</dbReference>
<dbReference type="InterPro" id="IPR011009">
    <property type="entry name" value="Kinase-like_dom_sf"/>
</dbReference>
<dbReference type="FunFam" id="1.10.510.10:FF:000222">
    <property type="entry name" value="casein kinase 1-like protein HD16"/>
    <property type="match status" value="1"/>
</dbReference>
<dbReference type="Gene3D" id="1.10.510.10">
    <property type="entry name" value="Transferase(Phosphotransferase) domain 1"/>
    <property type="match status" value="1"/>
</dbReference>
<dbReference type="PROSITE" id="PS00107">
    <property type="entry name" value="PROTEIN_KINASE_ATP"/>
    <property type="match status" value="1"/>
</dbReference>
<feature type="binding site" evidence="7">
    <location>
        <position position="231"/>
    </location>
    <ligand>
        <name>ATP</name>
        <dbReference type="ChEBI" id="CHEBI:30616"/>
    </ligand>
</feature>
<dbReference type="GO" id="GO:0005634">
    <property type="term" value="C:nucleus"/>
    <property type="evidence" value="ECO:0000318"/>
    <property type="project" value="GO_Central"/>
</dbReference>
<dbReference type="SMART" id="SM00220">
    <property type="entry name" value="S_TKc"/>
    <property type="match status" value="1"/>
</dbReference>
<dbReference type="GO" id="GO:0006897">
    <property type="term" value="P:endocytosis"/>
    <property type="evidence" value="ECO:0000318"/>
    <property type="project" value="GO_Central"/>
</dbReference>
<comment type="similarity">
    <text evidence="1">Belongs to the protein kinase superfamily. CK1 Ser/Thr protein kinase family. Casein kinase I subfamily.</text>
</comment>
<dbReference type="GO" id="GO:0007165">
    <property type="term" value="P:signal transduction"/>
    <property type="evidence" value="ECO:0000318"/>
    <property type="project" value="GO_Central"/>
</dbReference>
<proteinExistence type="inferred from homology"/>
<dbReference type="InterPro" id="IPR000719">
    <property type="entry name" value="Prot_kinase_dom"/>
</dbReference>
<keyword evidence="11" id="KW-1185">Reference proteome</keyword>
<evidence type="ECO:0000256" key="4">
    <source>
        <dbReference type="ARBA" id="ARBA00022741"/>
    </source>
</evidence>
<evidence type="ECO:0000256" key="1">
    <source>
        <dbReference type="ARBA" id="ARBA00005926"/>
    </source>
</evidence>
<dbReference type="InterPro" id="IPR050235">
    <property type="entry name" value="CK1_Ser-Thr_kinase"/>
</dbReference>
<keyword evidence="6 7" id="KW-0067">ATP-binding</keyword>
<gene>
    <name evidence="10" type="ORF">LSAT_V11C200087360</name>
</gene>
<dbReference type="EMBL" id="NBSK02000002">
    <property type="protein sequence ID" value="KAJ0222544.1"/>
    <property type="molecule type" value="Genomic_DNA"/>
</dbReference>
<dbReference type="InterPro" id="IPR055900">
    <property type="entry name" value="DUF7477"/>
</dbReference>
<evidence type="ECO:0000256" key="8">
    <source>
        <dbReference type="SAM" id="MobiDB-lite"/>
    </source>
</evidence>
<dbReference type="CDD" id="cd14016">
    <property type="entry name" value="STKc_CK1"/>
    <property type="match status" value="1"/>
</dbReference>
<comment type="caution">
    <text evidence="10">The sequence shown here is derived from an EMBL/GenBank/DDBJ whole genome shotgun (WGS) entry which is preliminary data.</text>
</comment>
<keyword evidence="3" id="KW-0808">Transferase</keyword>
<keyword evidence="4 7" id="KW-0547">Nucleotide-binding</keyword>
<dbReference type="EC" id="2.7.11.1" evidence="2"/>
<evidence type="ECO:0000256" key="7">
    <source>
        <dbReference type="PROSITE-ProRule" id="PRU10141"/>
    </source>
</evidence>
<feature type="domain" description="Protein kinase" evidence="9">
    <location>
        <begin position="193"/>
        <end position="478"/>
    </location>
</feature>
<reference evidence="10 11" key="1">
    <citation type="journal article" date="2017" name="Nat. Commun.">
        <title>Genome assembly with in vitro proximity ligation data and whole-genome triplication in lettuce.</title>
        <authorList>
            <person name="Reyes-Chin-Wo S."/>
            <person name="Wang Z."/>
            <person name="Yang X."/>
            <person name="Kozik A."/>
            <person name="Arikit S."/>
            <person name="Song C."/>
            <person name="Xia L."/>
            <person name="Froenicke L."/>
            <person name="Lavelle D.O."/>
            <person name="Truco M.J."/>
            <person name="Xia R."/>
            <person name="Zhu S."/>
            <person name="Xu C."/>
            <person name="Xu H."/>
            <person name="Xu X."/>
            <person name="Cox K."/>
            <person name="Korf I."/>
            <person name="Meyers B.C."/>
            <person name="Michelmore R.W."/>
        </authorList>
    </citation>
    <scope>NUCLEOTIDE SEQUENCE [LARGE SCALE GENOMIC DNA]</scope>
    <source>
        <strain evidence="11">cv. Salinas</strain>
        <tissue evidence="10">Seedlings</tissue>
    </source>
</reference>
<name>A0A9R1XV14_LACSA</name>
<feature type="compositionally biased region" description="Basic residues" evidence="8">
    <location>
        <begin position="56"/>
        <end position="66"/>
    </location>
</feature>
<feature type="region of interest" description="Disordered" evidence="8">
    <location>
        <begin position="101"/>
        <end position="122"/>
    </location>
</feature>
<dbReference type="GO" id="GO:0004674">
    <property type="term" value="F:protein serine/threonine kinase activity"/>
    <property type="evidence" value="ECO:0000318"/>
    <property type="project" value="GO_Central"/>
</dbReference>
<evidence type="ECO:0000259" key="9">
    <source>
        <dbReference type="PROSITE" id="PS50011"/>
    </source>
</evidence>
<dbReference type="PROSITE" id="PS50011">
    <property type="entry name" value="PROTEIN_KINASE_DOM"/>
    <property type="match status" value="1"/>
</dbReference>
<evidence type="ECO:0000256" key="6">
    <source>
        <dbReference type="ARBA" id="ARBA00022840"/>
    </source>
</evidence>
<accession>A0A9R1XV14</accession>
<dbReference type="Pfam" id="PF24289">
    <property type="entry name" value="DUF7477"/>
    <property type="match status" value="2"/>
</dbReference>
<dbReference type="Pfam" id="PF00069">
    <property type="entry name" value="Pkinase"/>
    <property type="match status" value="1"/>
</dbReference>
<evidence type="ECO:0000256" key="5">
    <source>
        <dbReference type="ARBA" id="ARBA00022777"/>
    </source>
</evidence>
<feature type="region of interest" description="Disordered" evidence="8">
    <location>
        <begin position="53"/>
        <end position="76"/>
    </location>
</feature>
<dbReference type="InterPro" id="IPR008271">
    <property type="entry name" value="Ser/Thr_kinase_AS"/>
</dbReference>
<evidence type="ECO:0000313" key="11">
    <source>
        <dbReference type="Proteomes" id="UP000235145"/>
    </source>
</evidence>
<evidence type="ECO:0000256" key="3">
    <source>
        <dbReference type="ARBA" id="ARBA00022679"/>
    </source>
</evidence>
<dbReference type="PROSITE" id="PS00108">
    <property type="entry name" value="PROTEIN_KINASE_ST"/>
    <property type="match status" value="1"/>
</dbReference>
<protein>
    <recommendedName>
        <fullName evidence="2">non-specific serine/threonine protein kinase</fullName>
        <ecNumber evidence="2">2.7.11.1</ecNumber>
    </recommendedName>
</protein>
<keyword evidence="5" id="KW-0418">Kinase</keyword>
<feature type="region of interest" description="Disordered" evidence="8">
    <location>
        <begin position="1"/>
        <end position="37"/>
    </location>
</feature>
<dbReference type="GO" id="GO:0005737">
    <property type="term" value="C:cytoplasm"/>
    <property type="evidence" value="ECO:0000318"/>
    <property type="project" value="GO_Central"/>
</dbReference>
<dbReference type="InterPro" id="IPR017441">
    <property type="entry name" value="Protein_kinase_ATP_BS"/>
</dbReference>
<sequence length="783" mass="87837">MPELRSGVRRARASPVVDKKRGVSSPKAAAGKKRSEQLVGKYVKTRAAAATLVKVKQQKNPRRQTKQTKEEKEGLAPPTLVVVSETEERGKETVKEVRMGDSGGLSANKVTGQEEEGNTAPFPDRSPLCLHLLLLFERLHRQDVIKYKWFPVSIVELFESLNQSIDQLNTSVGTFFDPSLVGFQVQVGGSPQYKVERKLGKGGFGQVFVGRRVSGGTERISGPGAMEVALKFEHKNSKGCSYGPPYEWQVYNTLGGSHGVPKVHYKGKQGEYYVMVMDMLGPSLWDVWNSSGQSMSSEMVACIAVEALSILDKLHARGYVHGDVKPENFLLGQPSTSQEKKLFLVDLGLATKWRETANGQHVDYDQRPDMFRGTVRYASVHAHLGRTASRRDDLESLAYTLIFLHRGRLPWQGYQGDNKSFLVCKKKMATSPEMLCVFCPAPVRQFLEIVVNMKFDEEPNYSKLISLFEGLIGPNPAIRPINTDGAQKIICQVGQKRGRLNLDEDDDGQPSKKIRMGVPATQWISIYNARLPMKQRSVIPLIYFIFCGPLISKMGLWCIRYHYNVADARLSQHVERGNADGLLISCVSSCSNLWALIMDAGTGFSSQVYELSPFFLHKEWIMEQWEKNYYISSIAGANNGSSLVVMSKGTQYSQQSYKVSDSFPFKWINKKWREGFHVTSMATAGTRWGVVMSRNAGFSDQVVELDFLYPSEGIHRRWDNGYRITSTAATWDQAALILSVPRHKPGDETQETLRTSQFPSTHVKEKWAKNLYLACICYGRTVS</sequence>
<dbReference type="Proteomes" id="UP000235145">
    <property type="component" value="Unassembled WGS sequence"/>
</dbReference>
<evidence type="ECO:0000313" key="10">
    <source>
        <dbReference type="EMBL" id="KAJ0222544.1"/>
    </source>
</evidence>
<evidence type="ECO:0000256" key="2">
    <source>
        <dbReference type="ARBA" id="ARBA00012513"/>
    </source>
</evidence>
<dbReference type="SUPFAM" id="SSF56112">
    <property type="entry name" value="Protein kinase-like (PK-like)"/>
    <property type="match status" value="1"/>
</dbReference>
<dbReference type="AlphaFoldDB" id="A0A9R1XV14"/>
<dbReference type="PANTHER" id="PTHR11909">
    <property type="entry name" value="CASEIN KINASE-RELATED"/>
    <property type="match status" value="1"/>
</dbReference>
<organism evidence="10 11">
    <name type="scientific">Lactuca sativa</name>
    <name type="common">Garden lettuce</name>
    <dbReference type="NCBI Taxonomy" id="4236"/>
    <lineage>
        <taxon>Eukaryota</taxon>
        <taxon>Viridiplantae</taxon>
        <taxon>Streptophyta</taxon>
        <taxon>Embryophyta</taxon>
        <taxon>Tracheophyta</taxon>
        <taxon>Spermatophyta</taxon>
        <taxon>Magnoliopsida</taxon>
        <taxon>eudicotyledons</taxon>
        <taxon>Gunneridae</taxon>
        <taxon>Pentapetalae</taxon>
        <taxon>asterids</taxon>
        <taxon>campanulids</taxon>
        <taxon>Asterales</taxon>
        <taxon>Asteraceae</taxon>
        <taxon>Cichorioideae</taxon>
        <taxon>Cichorieae</taxon>
        <taxon>Lactucinae</taxon>
        <taxon>Lactuca</taxon>
    </lineage>
</organism>